<evidence type="ECO:0000256" key="3">
    <source>
        <dbReference type="ARBA" id="ARBA00022651"/>
    </source>
</evidence>
<evidence type="ECO:0000256" key="5">
    <source>
        <dbReference type="ARBA" id="ARBA00022729"/>
    </source>
</evidence>
<evidence type="ECO:0000313" key="12">
    <source>
        <dbReference type="Proteomes" id="UP000700596"/>
    </source>
</evidence>
<keyword evidence="3" id="KW-0858">Xylan degradation</keyword>
<accession>A0A9P9IU95</accession>
<sequence length="537" mass="59075">MKNHGQTCRTLLIASLFALHAVYGACSDFQSQCLSFNPRLSLPNSNIRLVEFIPANSTLSFPTTDPTCNRPSQFFTTQACRVALLIPTSNRSNTIVEYFFPPPDTWKGRLLGTGNGGIDGCIKYEDIAYGLNWGFATTGSNNGHNGTSGEAFLNNPDVITDFSYRSKHVAAVTGKKLTEAFYGRLHHKSYYMGCSGGGRQGIQAASLYPEDYDGVLVGAPALNFNYMSAWRASFYITTGPAKSPDFINAETWKGLIHNEILKQCDELDGVKDGIINSPQRCSGIFSPDTLLCRDNSTSACLSPKQVEIVRKVYSDYIDEKIGFIYPGFDLGAEVLGTQRLLSGTPFQYSLDWFRYAVYSNATWDPASYTTADAAEAERVNPGNARTWPLSLSDFNNSGGKMLIYHGAEDQQITHANTERWYSHLVAETQTEDIDTFLRHFRVPGLAHCSSGNGAWQIGQNAQAAAGVPFTRETNVLAALIDWVENKKAPDSILGTKFVDNDPLKGVQMRRPHCKFPLTALYQGGDHTVPESWKCGAS</sequence>
<dbReference type="GO" id="GO:0045493">
    <property type="term" value="P:xylan catabolic process"/>
    <property type="evidence" value="ECO:0007669"/>
    <property type="project" value="UniProtKB-KW"/>
</dbReference>
<comment type="similarity">
    <text evidence="1 10">Belongs to the tannase family.</text>
</comment>
<dbReference type="Pfam" id="PF07519">
    <property type="entry name" value="Tannase"/>
    <property type="match status" value="2"/>
</dbReference>
<comment type="caution">
    <text evidence="11">The sequence shown here is derived from an EMBL/GenBank/DDBJ whole genome shotgun (WGS) entry which is preliminary data.</text>
</comment>
<dbReference type="AlphaFoldDB" id="A0A9P9IU95"/>
<evidence type="ECO:0000256" key="2">
    <source>
        <dbReference type="ARBA" id="ARBA00022487"/>
    </source>
</evidence>
<feature type="signal peptide" evidence="10">
    <location>
        <begin position="1"/>
        <end position="24"/>
    </location>
</feature>
<evidence type="ECO:0000256" key="9">
    <source>
        <dbReference type="ARBA" id="ARBA00034075"/>
    </source>
</evidence>
<keyword evidence="3" id="KW-0119">Carbohydrate metabolism</keyword>
<keyword evidence="4" id="KW-0479">Metal-binding</keyword>
<keyword evidence="7" id="KW-0106">Calcium</keyword>
<evidence type="ECO:0000256" key="4">
    <source>
        <dbReference type="ARBA" id="ARBA00022723"/>
    </source>
</evidence>
<dbReference type="PANTHER" id="PTHR33938:SF15">
    <property type="entry name" value="FERULOYL ESTERASE B-RELATED"/>
    <property type="match status" value="1"/>
</dbReference>
<dbReference type="GO" id="GO:0030600">
    <property type="term" value="F:feruloyl esterase activity"/>
    <property type="evidence" value="ECO:0007669"/>
    <property type="project" value="UniProtKB-EC"/>
</dbReference>
<keyword evidence="6 10" id="KW-0378">Hydrolase</keyword>
<comment type="catalytic activity">
    <reaction evidence="9">
        <text>feruloyl-polysaccharide + H2O = ferulate + polysaccharide.</text>
        <dbReference type="EC" id="3.1.1.73"/>
    </reaction>
</comment>
<evidence type="ECO:0000256" key="7">
    <source>
        <dbReference type="ARBA" id="ARBA00022837"/>
    </source>
</evidence>
<evidence type="ECO:0000256" key="8">
    <source>
        <dbReference type="ARBA" id="ARBA00023157"/>
    </source>
</evidence>
<dbReference type="EC" id="3.1.1.-" evidence="10"/>
<dbReference type="GO" id="GO:0046872">
    <property type="term" value="F:metal ion binding"/>
    <property type="evidence" value="ECO:0007669"/>
    <property type="project" value="UniProtKB-KW"/>
</dbReference>
<keyword evidence="2" id="KW-0719">Serine esterase</keyword>
<dbReference type="Gene3D" id="3.40.50.1820">
    <property type="entry name" value="alpha/beta hydrolase"/>
    <property type="match status" value="1"/>
</dbReference>
<keyword evidence="12" id="KW-1185">Reference proteome</keyword>
<feature type="chain" id="PRO_5040529917" description="Carboxylic ester hydrolase" evidence="10">
    <location>
        <begin position="25"/>
        <end position="537"/>
    </location>
</feature>
<evidence type="ECO:0000313" key="11">
    <source>
        <dbReference type="EMBL" id="KAH7132601.1"/>
    </source>
</evidence>
<dbReference type="SUPFAM" id="SSF53474">
    <property type="entry name" value="alpha/beta-Hydrolases"/>
    <property type="match status" value="2"/>
</dbReference>
<dbReference type="PANTHER" id="PTHR33938">
    <property type="entry name" value="FERULOYL ESTERASE B-RELATED"/>
    <property type="match status" value="1"/>
</dbReference>
<dbReference type="OrthoDB" id="3039123at2759"/>
<evidence type="ECO:0000256" key="6">
    <source>
        <dbReference type="ARBA" id="ARBA00022801"/>
    </source>
</evidence>
<name>A0A9P9IU95_9PLEO</name>
<gene>
    <name evidence="11" type="ORF">B0J11DRAFT_482087</name>
</gene>
<keyword evidence="8" id="KW-1015">Disulfide bond</keyword>
<keyword evidence="5 10" id="KW-0732">Signal</keyword>
<dbReference type="EMBL" id="JAGMWT010000003">
    <property type="protein sequence ID" value="KAH7132601.1"/>
    <property type="molecule type" value="Genomic_DNA"/>
</dbReference>
<dbReference type="Proteomes" id="UP000700596">
    <property type="component" value="Unassembled WGS sequence"/>
</dbReference>
<keyword evidence="3" id="KW-0624">Polysaccharide degradation</keyword>
<evidence type="ECO:0000256" key="1">
    <source>
        <dbReference type="ARBA" id="ARBA00006249"/>
    </source>
</evidence>
<dbReference type="InterPro" id="IPR011118">
    <property type="entry name" value="Tannase/feruloyl_esterase"/>
</dbReference>
<evidence type="ECO:0000256" key="10">
    <source>
        <dbReference type="RuleBase" id="RU361238"/>
    </source>
</evidence>
<protein>
    <recommendedName>
        <fullName evidence="10">Carboxylic ester hydrolase</fullName>
        <ecNumber evidence="10">3.1.1.-</ecNumber>
    </recommendedName>
</protein>
<reference evidence="11" key="1">
    <citation type="journal article" date="2021" name="Nat. Commun.">
        <title>Genetic determinants of endophytism in the Arabidopsis root mycobiome.</title>
        <authorList>
            <person name="Mesny F."/>
            <person name="Miyauchi S."/>
            <person name="Thiergart T."/>
            <person name="Pickel B."/>
            <person name="Atanasova L."/>
            <person name="Karlsson M."/>
            <person name="Huettel B."/>
            <person name="Barry K.W."/>
            <person name="Haridas S."/>
            <person name="Chen C."/>
            <person name="Bauer D."/>
            <person name="Andreopoulos W."/>
            <person name="Pangilinan J."/>
            <person name="LaButti K."/>
            <person name="Riley R."/>
            <person name="Lipzen A."/>
            <person name="Clum A."/>
            <person name="Drula E."/>
            <person name="Henrissat B."/>
            <person name="Kohler A."/>
            <person name="Grigoriev I.V."/>
            <person name="Martin F.M."/>
            <person name="Hacquard S."/>
        </authorList>
    </citation>
    <scope>NUCLEOTIDE SEQUENCE</scope>
    <source>
        <strain evidence="11">MPI-CAGE-CH-0243</strain>
    </source>
</reference>
<dbReference type="InterPro" id="IPR029058">
    <property type="entry name" value="AB_hydrolase_fold"/>
</dbReference>
<organism evidence="11 12">
    <name type="scientific">Dendryphion nanum</name>
    <dbReference type="NCBI Taxonomy" id="256645"/>
    <lineage>
        <taxon>Eukaryota</taxon>
        <taxon>Fungi</taxon>
        <taxon>Dikarya</taxon>
        <taxon>Ascomycota</taxon>
        <taxon>Pezizomycotina</taxon>
        <taxon>Dothideomycetes</taxon>
        <taxon>Pleosporomycetidae</taxon>
        <taxon>Pleosporales</taxon>
        <taxon>Torulaceae</taxon>
        <taxon>Dendryphion</taxon>
    </lineage>
</organism>
<proteinExistence type="inferred from homology"/>